<dbReference type="InterPro" id="IPR040256">
    <property type="entry name" value="At4g02000-like"/>
</dbReference>
<dbReference type="Proteomes" id="UP001161247">
    <property type="component" value="Chromosome 8"/>
</dbReference>
<accession>A0AAV1E9W1</accession>
<dbReference type="EMBL" id="OX459125">
    <property type="protein sequence ID" value="CAI9116411.1"/>
    <property type="molecule type" value="Genomic_DNA"/>
</dbReference>
<dbReference type="AlphaFoldDB" id="A0AAV1E9W1"/>
<feature type="compositionally biased region" description="Polar residues" evidence="1">
    <location>
        <begin position="351"/>
        <end position="366"/>
    </location>
</feature>
<feature type="compositionally biased region" description="Basic and acidic residues" evidence="1">
    <location>
        <begin position="308"/>
        <end position="330"/>
    </location>
</feature>
<feature type="compositionally biased region" description="Basic and acidic residues" evidence="1">
    <location>
        <begin position="284"/>
        <end position="296"/>
    </location>
</feature>
<keyword evidence="3" id="KW-1185">Reference proteome</keyword>
<dbReference type="PANTHER" id="PTHR31286:SF165">
    <property type="entry name" value="DUF4283 DOMAIN-CONTAINING PROTEIN"/>
    <property type="match status" value="1"/>
</dbReference>
<organism evidence="2 3">
    <name type="scientific">Oldenlandia corymbosa var. corymbosa</name>
    <dbReference type="NCBI Taxonomy" id="529605"/>
    <lineage>
        <taxon>Eukaryota</taxon>
        <taxon>Viridiplantae</taxon>
        <taxon>Streptophyta</taxon>
        <taxon>Embryophyta</taxon>
        <taxon>Tracheophyta</taxon>
        <taxon>Spermatophyta</taxon>
        <taxon>Magnoliopsida</taxon>
        <taxon>eudicotyledons</taxon>
        <taxon>Gunneridae</taxon>
        <taxon>Pentapetalae</taxon>
        <taxon>asterids</taxon>
        <taxon>lamiids</taxon>
        <taxon>Gentianales</taxon>
        <taxon>Rubiaceae</taxon>
        <taxon>Rubioideae</taxon>
        <taxon>Spermacoceae</taxon>
        <taxon>Hedyotis-Oldenlandia complex</taxon>
        <taxon>Oldenlandia</taxon>
    </lineage>
</organism>
<feature type="region of interest" description="Disordered" evidence="1">
    <location>
        <begin position="351"/>
        <end position="384"/>
    </location>
</feature>
<name>A0AAV1E9W1_OLDCO</name>
<dbReference type="PANTHER" id="PTHR31286">
    <property type="entry name" value="GLYCINE-RICH CELL WALL STRUCTURAL PROTEIN 1.8-LIKE"/>
    <property type="match status" value="1"/>
</dbReference>
<evidence type="ECO:0000313" key="3">
    <source>
        <dbReference type="Proteomes" id="UP001161247"/>
    </source>
</evidence>
<sequence>MVGRKRKGRVKITTGNKESRLEGENFVGSDGVKEKKELEKSIRVQQEEELERLDMEIETASSGASLKRSEVRGKEKHAKRQLNWDENRRIVDGAAIWDGSGAEKLKAPIGNPIALWYFVVRFKTAGARDEVFNINIRHFGNKPLSVKPWSVGMGLNFRDVDKVPVWIQLHGLELKYWNLESLGRLASTLGYPIQADEYTITKSRVQYARILVEMVISENVPDRIVFEDEIGNIKVQNVVYEWTPTQCMSCHGYGHKTASCRLKKKVEIAKPKTPSSEWKRVVKGKEVREEDGEKGLEIAQGSSQPGKEMGKELSSKEGNKMGDSTLRDKGAISSVADNQVVTVRCSSFENLNKVTSEPDTGNNSDISCGKDKGILIDPRPVSKE</sequence>
<feature type="region of interest" description="Disordered" evidence="1">
    <location>
        <begin position="284"/>
        <end position="333"/>
    </location>
</feature>
<reference evidence="2" key="1">
    <citation type="submission" date="2023-03" db="EMBL/GenBank/DDBJ databases">
        <authorList>
            <person name="Julca I."/>
        </authorList>
    </citation>
    <scope>NUCLEOTIDE SEQUENCE</scope>
</reference>
<gene>
    <name evidence="2" type="ORF">OLC1_LOCUS22712</name>
</gene>
<evidence type="ECO:0000313" key="2">
    <source>
        <dbReference type="EMBL" id="CAI9116411.1"/>
    </source>
</evidence>
<feature type="compositionally biased region" description="Basic and acidic residues" evidence="1">
    <location>
        <begin position="368"/>
        <end position="384"/>
    </location>
</feature>
<evidence type="ECO:0000256" key="1">
    <source>
        <dbReference type="SAM" id="MobiDB-lite"/>
    </source>
</evidence>
<protein>
    <submittedName>
        <fullName evidence="2">OLC1v1017547C1</fullName>
    </submittedName>
</protein>
<proteinExistence type="predicted"/>